<dbReference type="EMBL" id="RCCT01000006">
    <property type="protein sequence ID" value="RLK00453.1"/>
    <property type="molecule type" value="Genomic_DNA"/>
</dbReference>
<evidence type="ECO:0008006" key="4">
    <source>
        <dbReference type="Google" id="ProtNLM"/>
    </source>
</evidence>
<evidence type="ECO:0000313" key="3">
    <source>
        <dbReference type="Proteomes" id="UP000271700"/>
    </source>
</evidence>
<dbReference type="AlphaFoldDB" id="A0A497YRF9"/>
<gene>
    <name evidence="2" type="ORF">CLV75_3442</name>
    <name evidence="1" type="ORF">CLV75_4273</name>
</gene>
<evidence type="ECO:0000313" key="1">
    <source>
        <dbReference type="EMBL" id="RLJ98570.1"/>
    </source>
</evidence>
<dbReference type="Proteomes" id="UP000271700">
    <property type="component" value="Unassembled WGS sequence"/>
</dbReference>
<accession>A0A497YRF9</accession>
<sequence length="30" mass="3345">SPVNRVDNAYGDRNLICTCPPMSEYEEAAE</sequence>
<proteinExistence type="predicted"/>
<organism evidence="1 3">
    <name type="scientific">Ruegeria conchae</name>
    <dbReference type="NCBI Taxonomy" id="981384"/>
    <lineage>
        <taxon>Bacteria</taxon>
        <taxon>Pseudomonadati</taxon>
        <taxon>Pseudomonadota</taxon>
        <taxon>Alphaproteobacteria</taxon>
        <taxon>Rhodobacterales</taxon>
        <taxon>Roseobacteraceae</taxon>
        <taxon>Ruegeria</taxon>
    </lineage>
</organism>
<feature type="non-terminal residue" evidence="1">
    <location>
        <position position="1"/>
    </location>
</feature>
<evidence type="ECO:0000313" key="2">
    <source>
        <dbReference type="EMBL" id="RLK00453.1"/>
    </source>
</evidence>
<name>A0A497YRF9_9RHOB</name>
<dbReference type="EMBL" id="RCCT01000009">
    <property type="protein sequence ID" value="RLJ98570.1"/>
    <property type="molecule type" value="Genomic_DNA"/>
</dbReference>
<protein>
    <recommendedName>
        <fullName evidence="4">Glycine dehydrogenase</fullName>
    </recommendedName>
</protein>
<comment type="caution">
    <text evidence="1">The sequence shown here is derived from an EMBL/GenBank/DDBJ whole genome shotgun (WGS) entry which is preliminary data.</text>
</comment>
<reference evidence="1 3" key="1">
    <citation type="submission" date="2018-10" db="EMBL/GenBank/DDBJ databases">
        <title>Genomic Encyclopedia of Archaeal and Bacterial Type Strains, Phase II (KMG-II): from individual species to whole genera.</title>
        <authorList>
            <person name="Goeker M."/>
        </authorList>
    </citation>
    <scope>NUCLEOTIDE SEQUENCE [LARGE SCALE GENOMIC DNA]</scope>
    <source>
        <strain evidence="1 3">DSM 29317</strain>
    </source>
</reference>
<keyword evidence="3" id="KW-1185">Reference proteome</keyword>